<dbReference type="RefSeq" id="WP_008659107.1">
    <property type="nucleotide sequence ID" value="NZ_ANMO01000182.1"/>
</dbReference>
<evidence type="ECO:0000313" key="1">
    <source>
        <dbReference type="EMBL" id="EMB15276.1"/>
    </source>
</evidence>
<organism evidence="1 2">
    <name type="scientific">Rhodopirellula europaea 6C</name>
    <dbReference type="NCBI Taxonomy" id="1263867"/>
    <lineage>
        <taxon>Bacteria</taxon>
        <taxon>Pseudomonadati</taxon>
        <taxon>Planctomycetota</taxon>
        <taxon>Planctomycetia</taxon>
        <taxon>Pirellulales</taxon>
        <taxon>Pirellulaceae</taxon>
        <taxon>Rhodopirellula</taxon>
    </lineage>
</organism>
<keyword evidence="2" id="KW-1185">Reference proteome</keyword>
<dbReference type="AlphaFoldDB" id="M2A596"/>
<comment type="caution">
    <text evidence="1">The sequence shown here is derived from an EMBL/GenBank/DDBJ whole genome shotgun (WGS) entry which is preliminary data.</text>
</comment>
<evidence type="ECO:0000313" key="2">
    <source>
        <dbReference type="Proteomes" id="UP000011529"/>
    </source>
</evidence>
<accession>M2A596</accession>
<sequence>MDYPLQELIVTPGWSVGYHAFHAVDPTRELVTDRDAFWWFKQDMYQARHDRGDRLIDLGWTPEADWDDGSYKLVLYAGDFHGELLCQMRTKNRIEIVTAMNEWFYAVSNGEL</sequence>
<reference evidence="1" key="2">
    <citation type="journal article" date="2013" name="Mar. Genomics">
        <title>Expression of sulfatases in Rhodopirellula baltica and the diversity of sulfatases in the genus Rhodopirellula.</title>
        <authorList>
            <person name="Wegner C.E."/>
            <person name="Richter-Heitmann T."/>
            <person name="Klindworth A."/>
            <person name="Klockow C."/>
            <person name="Richter M."/>
            <person name="Achstetter T."/>
            <person name="Glockner F.O."/>
            <person name="Harder J."/>
        </authorList>
    </citation>
    <scope>NUCLEOTIDE SEQUENCE [LARGE SCALE GENOMIC DNA]</scope>
    <source>
        <strain evidence="1">6C</strain>
    </source>
</reference>
<protein>
    <submittedName>
        <fullName evidence="1">Uncharacterized protein</fullName>
    </submittedName>
</protein>
<reference evidence="1" key="1">
    <citation type="submission" date="2012-11" db="EMBL/GenBank/DDBJ databases">
        <title>Permanent draft genomes of Rhodopirellula europaea strain SH398 and 6C.</title>
        <authorList>
            <person name="Richter M."/>
            <person name="Richter-Heitmann T."/>
            <person name="Frank C."/>
            <person name="Harder J."/>
            <person name="Glockner F.O."/>
        </authorList>
    </citation>
    <scope>NUCLEOTIDE SEQUENCE</scope>
    <source>
        <strain evidence="1">6C</strain>
    </source>
</reference>
<gene>
    <name evidence="1" type="ORF">RE6C_03977</name>
</gene>
<dbReference type="Proteomes" id="UP000011529">
    <property type="component" value="Unassembled WGS sequence"/>
</dbReference>
<name>M2A596_9BACT</name>
<dbReference type="PATRIC" id="fig|1263867.3.peg.4259"/>
<proteinExistence type="predicted"/>
<dbReference type="EMBL" id="ANMO01000182">
    <property type="protein sequence ID" value="EMB15276.1"/>
    <property type="molecule type" value="Genomic_DNA"/>
</dbReference>